<comment type="caution">
    <text evidence="2">The sequence shown here is derived from an EMBL/GenBank/DDBJ whole genome shotgun (WGS) entry which is preliminary data.</text>
</comment>
<organism evidence="2 3">
    <name type="scientific">Altererythrobacter litoralis</name>
    <dbReference type="NCBI Taxonomy" id="3113904"/>
    <lineage>
        <taxon>Bacteria</taxon>
        <taxon>Pseudomonadati</taxon>
        <taxon>Pseudomonadota</taxon>
        <taxon>Alphaproteobacteria</taxon>
        <taxon>Sphingomonadales</taxon>
        <taxon>Erythrobacteraceae</taxon>
        <taxon>Altererythrobacter</taxon>
    </lineage>
</organism>
<dbReference type="InterPro" id="IPR048623">
    <property type="entry name" value="SDR-like_proteobact"/>
</dbReference>
<gene>
    <name evidence="2" type="ORF">VRS74_07940</name>
</gene>
<protein>
    <recommendedName>
        <fullName evidence="1">Short chain dehydrogenase-like proteobacteria domain-containing protein</fullName>
    </recommendedName>
</protein>
<evidence type="ECO:0000259" key="1">
    <source>
        <dbReference type="Pfam" id="PF21777"/>
    </source>
</evidence>
<dbReference type="Pfam" id="PF21777">
    <property type="entry name" value="SDR-like"/>
    <property type="match status" value="1"/>
</dbReference>
<dbReference type="EMBL" id="JAZDQV010000006">
    <property type="protein sequence ID" value="MEE1877609.1"/>
    <property type="molecule type" value="Genomic_DNA"/>
</dbReference>
<name>A0ABU7GET5_9SPHN</name>
<reference evidence="2 3" key="1">
    <citation type="submission" date="2024-01" db="EMBL/GenBank/DDBJ databases">
        <title>The genome sequence of Erythrobacteraceae sp. strain 1XM1-14.</title>
        <authorList>
            <person name="Liu Y."/>
        </authorList>
    </citation>
    <scope>NUCLEOTIDE SEQUENCE [LARGE SCALE GENOMIC DNA]</scope>
    <source>
        <strain evidence="2 3">1XM1-14</strain>
    </source>
</reference>
<proteinExistence type="predicted"/>
<evidence type="ECO:0000313" key="2">
    <source>
        <dbReference type="EMBL" id="MEE1877609.1"/>
    </source>
</evidence>
<evidence type="ECO:0000313" key="3">
    <source>
        <dbReference type="Proteomes" id="UP001343492"/>
    </source>
</evidence>
<keyword evidence="3" id="KW-1185">Reference proteome</keyword>
<feature type="domain" description="Short chain dehydrogenase-like proteobacteria" evidence="1">
    <location>
        <begin position="20"/>
        <end position="118"/>
    </location>
</feature>
<accession>A0ABU7GET5</accession>
<sequence length="122" mass="13283">MRRSVSRFTASGSRMAQAELRIDALPEAPIDASAAFHCTHLERARERLSTGADALAIVLPHAPTDHDDWRRALARDLARAHAPQRVNVIGGGSPPEALAAMLEYLRDAPGITGQYLPLHEQD</sequence>
<dbReference type="RefSeq" id="WP_354144708.1">
    <property type="nucleotide sequence ID" value="NZ_JAZDQV010000006.1"/>
</dbReference>
<dbReference type="Proteomes" id="UP001343492">
    <property type="component" value="Unassembled WGS sequence"/>
</dbReference>